<evidence type="ECO:0000313" key="6">
    <source>
        <dbReference type="Proteomes" id="UP000286208"/>
    </source>
</evidence>
<dbReference type="Gene3D" id="3.30.450.40">
    <property type="match status" value="2"/>
</dbReference>
<dbReference type="Gene3D" id="1.20.5.1930">
    <property type="match status" value="1"/>
</dbReference>
<dbReference type="GO" id="GO:0000155">
    <property type="term" value="F:phosphorelay sensor kinase activity"/>
    <property type="evidence" value="ECO:0007669"/>
    <property type="project" value="InterPro"/>
</dbReference>
<dbReference type="InterPro" id="IPR011712">
    <property type="entry name" value="Sig_transdc_His_kin_sub3_dim/P"/>
</dbReference>
<dbReference type="RefSeq" id="WP_127915188.1">
    <property type="nucleotide sequence ID" value="NZ_RKLP01000002.1"/>
</dbReference>
<dbReference type="SUPFAM" id="SSF55781">
    <property type="entry name" value="GAF domain-like"/>
    <property type="match status" value="2"/>
</dbReference>
<comment type="caution">
    <text evidence="5">The sequence shown here is derived from an EMBL/GenBank/DDBJ whole genome shotgun (WGS) entry which is preliminary data.</text>
</comment>
<evidence type="ECO:0000256" key="2">
    <source>
        <dbReference type="ARBA" id="ARBA00022777"/>
    </source>
</evidence>
<dbReference type="AlphaFoldDB" id="A0A3S3ZXX5"/>
<dbReference type="OrthoDB" id="5241249at2"/>
<evidence type="ECO:0000313" key="5">
    <source>
        <dbReference type="EMBL" id="RVW10745.1"/>
    </source>
</evidence>
<dbReference type="PANTHER" id="PTHR24421">
    <property type="entry name" value="NITRATE/NITRITE SENSOR PROTEIN NARX-RELATED"/>
    <property type="match status" value="1"/>
</dbReference>
<dbReference type="InterPro" id="IPR036890">
    <property type="entry name" value="HATPase_C_sf"/>
</dbReference>
<evidence type="ECO:0000259" key="4">
    <source>
        <dbReference type="SMART" id="SM00065"/>
    </source>
</evidence>
<keyword evidence="2" id="KW-0418">Kinase</keyword>
<dbReference type="SMART" id="SM00065">
    <property type="entry name" value="GAF"/>
    <property type="match status" value="1"/>
</dbReference>
<dbReference type="Gene3D" id="3.30.565.10">
    <property type="entry name" value="Histidine kinase-like ATPase, C-terminal domain"/>
    <property type="match status" value="1"/>
</dbReference>
<dbReference type="GO" id="GO:0016020">
    <property type="term" value="C:membrane"/>
    <property type="evidence" value="ECO:0007669"/>
    <property type="project" value="InterPro"/>
</dbReference>
<dbReference type="GO" id="GO:0046983">
    <property type="term" value="F:protein dimerization activity"/>
    <property type="evidence" value="ECO:0007669"/>
    <property type="project" value="InterPro"/>
</dbReference>
<proteinExistence type="predicted"/>
<reference evidence="5 6" key="1">
    <citation type="submission" date="2018-11" db="EMBL/GenBank/DDBJ databases">
        <title>Rhodococcus spongicola sp. nov. and Rhodococcus xishaensis sp. nov. from marine sponges.</title>
        <authorList>
            <person name="Li L."/>
            <person name="Lin H.W."/>
        </authorList>
    </citation>
    <scope>NUCLEOTIDE SEQUENCE [LARGE SCALE GENOMIC DNA]</scope>
    <source>
        <strain evidence="5 6">CCTCC AB2014297</strain>
    </source>
</reference>
<name>A0A3S3ZXX5_9NOCA</name>
<feature type="domain" description="GAF" evidence="4">
    <location>
        <begin position="51"/>
        <end position="198"/>
    </location>
</feature>
<dbReference type="InterPro" id="IPR029016">
    <property type="entry name" value="GAF-like_dom_sf"/>
</dbReference>
<dbReference type="Pfam" id="PF13185">
    <property type="entry name" value="GAF_2"/>
    <property type="match status" value="2"/>
</dbReference>
<keyword evidence="3" id="KW-0902">Two-component regulatory system</keyword>
<keyword evidence="6" id="KW-1185">Reference proteome</keyword>
<accession>A0A3S3ZXX5</accession>
<dbReference type="PANTHER" id="PTHR24421:SF56">
    <property type="entry name" value="OXYGEN SENSOR HISTIDINE KINASE RESPONSE REGULATOR DOST"/>
    <property type="match status" value="1"/>
</dbReference>
<evidence type="ECO:0000256" key="1">
    <source>
        <dbReference type="ARBA" id="ARBA00022679"/>
    </source>
</evidence>
<protein>
    <submittedName>
        <fullName evidence="5">GAF domain-containing protein</fullName>
    </submittedName>
</protein>
<dbReference type="InterPro" id="IPR003594">
    <property type="entry name" value="HATPase_dom"/>
</dbReference>
<dbReference type="CDD" id="cd16917">
    <property type="entry name" value="HATPase_UhpB-NarQ-NarX-like"/>
    <property type="match status" value="1"/>
</dbReference>
<dbReference type="InterPro" id="IPR050482">
    <property type="entry name" value="Sensor_HK_TwoCompSys"/>
</dbReference>
<dbReference type="SUPFAM" id="SSF55874">
    <property type="entry name" value="ATPase domain of HSP90 chaperone/DNA topoisomerase II/histidine kinase"/>
    <property type="match status" value="1"/>
</dbReference>
<dbReference type="Pfam" id="PF07730">
    <property type="entry name" value="HisKA_3"/>
    <property type="match status" value="1"/>
</dbReference>
<dbReference type="Proteomes" id="UP000286208">
    <property type="component" value="Unassembled WGS sequence"/>
</dbReference>
<dbReference type="InterPro" id="IPR003018">
    <property type="entry name" value="GAF"/>
</dbReference>
<evidence type="ECO:0000256" key="3">
    <source>
        <dbReference type="ARBA" id="ARBA00023012"/>
    </source>
</evidence>
<keyword evidence="1" id="KW-0808">Transferase</keyword>
<sequence>MVDSANWDFGDFENLEEVLADMRGRLVDSVATPARLRELLEAVLVVGAGLELDSILQRIVQAATTLLDARYGALGVRNPDGGLSEFVYEGISPDERARMGHLPEGHGLLGLLMEHPRPVRVAHLGKHPASVGFPPNHPPMDSFLGMPIIVRGQVFGSIYLTEKRTGPEFTDEDETILDALATSAGVAIDNAHLFEESRTRERWLTALASFNARLLSGGSIDEALDLLVTRTRDLCSANGAYVMVVDEEDATVEAAASDDGPRTGSHIDLSESDLLPVVRGRRPALLTEQDRVAPFDASGSARIAALPLSTTSGVAGMLVVTRENLGWTQGEITRLGSMADSAALAVEFADQQHRRRQLDVLADRDRIGRDLHDNVIQQLFATGMSLQSLLLDEAHPVPESAANTLTQTVSQLDRTIREIRTSIFDLHTAGEEAPTSLRRRLLDAIGDLTTRSALTPNVQFTGAIDTLVPARIHPHAEAVLREGLSNALRHAGAATITVAVDAADHLTIRICDDGVGVGVPDNPRRSGLDNLVRRAEQCGGICTVLPGADAGTELTWRVPLR</sequence>
<dbReference type="EMBL" id="RKLP01000002">
    <property type="protein sequence ID" value="RVW10745.1"/>
    <property type="molecule type" value="Genomic_DNA"/>
</dbReference>
<gene>
    <name evidence="5" type="ORF">EGT67_06270</name>
</gene>
<dbReference type="Pfam" id="PF02518">
    <property type="entry name" value="HATPase_c"/>
    <property type="match status" value="1"/>
</dbReference>
<organism evidence="5 6">
    <name type="scientific">Prescottella agglutinans</name>
    <dbReference type="NCBI Taxonomy" id="1644129"/>
    <lineage>
        <taxon>Bacteria</taxon>
        <taxon>Bacillati</taxon>
        <taxon>Actinomycetota</taxon>
        <taxon>Actinomycetes</taxon>
        <taxon>Mycobacteriales</taxon>
        <taxon>Nocardiaceae</taxon>
        <taxon>Prescottella</taxon>
    </lineage>
</organism>